<proteinExistence type="predicted"/>
<protein>
    <submittedName>
        <fullName evidence="1">Uncharacterized protein</fullName>
    </submittedName>
</protein>
<accession>A0A0F8XVL8</accession>
<dbReference type="EMBL" id="LAZR01056988">
    <property type="protein sequence ID" value="KKK72993.1"/>
    <property type="molecule type" value="Genomic_DNA"/>
</dbReference>
<dbReference type="AlphaFoldDB" id="A0A0F8XVL8"/>
<feature type="non-terminal residue" evidence="1">
    <location>
        <position position="72"/>
    </location>
</feature>
<gene>
    <name evidence="1" type="ORF">LCGC14_2898280</name>
</gene>
<name>A0A0F8XVL8_9ZZZZ</name>
<organism evidence="1">
    <name type="scientific">marine sediment metagenome</name>
    <dbReference type="NCBI Taxonomy" id="412755"/>
    <lineage>
        <taxon>unclassified sequences</taxon>
        <taxon>metagenomes</taxon>
        <taxon>ecological metagenomes</taxon>
    </lineage>
</organism>
<comment type="caution">
    <text evidence="1">The sequence shown here is derived from an EMBL/GenBank/DDBJ whole genome shotgun (WGS) entry which is preliminary data.</text>
</comment>
<sequence>MSNNKGCWTPKHKAYALERLGQMGSYQKVLDELKDTDIGARFGFTPLPKDYHYTSLWDKMKTDKNKAKIQKA</sequence>
<reference evidence="1" key="1">
    <citation type="journal article" date="2015" name="Nature">
        <title>Complex archaea that bridge the gap between prokaryotes and eukaryotes.</title>
        <authorList>
            <person name="Spang A."/>
            <person name="Saw J.H."/>
            <person name="Jorgensen S.L."/>
            <person name="Zaremba-Niedzwiedzka K."/>
            <person name="Martijn J."/>
            <person name="Lind A.E."/>
            <person name="van Eijk R."/>
            <person name="Schleper C."/>
            <person name="Guy L."/>
            <person name="Ettema T.J."/>
        </authorList>
    </citation>
    <scope>NUCLEOTIDE SEQUENCE</scope>
</reference>
<evidence type="ECO:0000313" key="1">
    <source>
        <dbReference type="EMBL" id="KKK72993.1"/>
    </source>
</evidence>